<protein>
    <recommendedName>
        <fullName evidence="5">MYND-type domain-containing protein</fullName>
    </recommendedName>
</protein>
<dbReference type="PROSITE" id="PS50865">
    <property type="entry name" value="ZF_MYND_2"/>
    <property type="match status" value="3"/>
</dbReference>
<dbReference type="InterPro" id="IPR052839">
    <property type="entry name" value="Mito_gene_expr_regulator"/>
</dbReference>
<keyword evidence="2 4" id="KW-0863">Zinc-finger</keyword>
<reference evidence="6 7" key="1">
    <citation type="journal article" date="2015" name="Sci. Rep.">
        <title>Chromosome-level genome map provides insights into diverse defense mechanisms in the medicinal fungus Ganoderma sinense.</title>
        <authorList>
            <person name="Zhu Y."/>
            <person name="Xu J."/>
            <person name="Sun C."/>
            <person name="Zhou S."/>
            <person name="Xu H."/>
            <person name="Nelson D.R."/>
            <person name="Qian J."/>
            <person name="Song J."/>
            <person name="Luo H."/>
            <person name="Xiang L."/>
            <person name="Li Y."/>
            <person name="Xu Z."/>
            <person name="Ji A."/>
            <person name="Wang L."/>
            <person name="Lu S."/>
            <person name="Hayward A."/>
            <person name="Sun W."/>
            <person name="Li X."/>
            <person name="Schwartz D.C."/>
            <person name="Wang Y."/>
            <person name="Chen S."/>
        </authorList>
    </citation>
    <scope>NUCLEOTIDE SEQUENCE [LARGE SCALE GENOMIC DNA]</scope>
    <source>
        <strain evidence="6 7">ZZ0214-1</strain>
    </source>
</reference>
<sequence length="1226" mass="138650">MADSGKDIISCDSISNILCHHCKKWRGEVGKLKRCAGCKVVAYCGKECQKAAWPEHRQVCRKAPPAKETGALIDFGELGYPMPISLHQAVCEWIEAQHWVLSTLTDALILLDGGIDYNISHPRGVVVILEALPKTDDLNPALAFKLLGAEVDNHDRYPGLVSGWRDLLGDCREAHKALTKLFESSADLEFDRSTTFVTVFPVMYVVQDTGMMAGHKHILFRRPIQHVPRPDALDDPRTRAALEDVAQLCMYLAGSVEIVLRACEGPCLDGLPDVGRMVRSKSKKTWRWEEVPWDWDAWVLPSTEVSRTSGLSPKQLLTVMDKSTSPEDLDWCKVVAYCSKDCQKAAWPVHKQVCRKATATETGDFDCRDLGYPTPISLHQRLCDWMGVHHWVLVTLLDALILLDGGMDYNLSHQRGAVVILEAIPKTDDLDPARSFKLLGAEVNDQDQYPQLASSWSDLNKVCKDAIKTMTAIFERSGLPAESWPVAVFPAMFVVQDTGMMAGQKHILFRRRLRHVPRPDVLDHPRTREVVEDVAQLCMYLAENEIVLRAAANGPSPQGLPDVGRMIQAPKSKKGWKWESISWNWDTWTIPPTEVLLRSELSLRELVTVFGRSTHTNADFPRSNTHCHKCFKANSKLRCTGCHVVVYCSKECQKGAWPEHKSMCLHEPKANVELQASDLGYPSNLSLSVALNDWIEIQRWSLYTLICALVMLDGGVDAVLASQKAVVLYVIPTHRNEHDGNPGKAFRIGQAVLKDKDGDAFLRKHWTDVWAIKNLCSTNSALAFLHVKQHGDDLFPTPIGSIPVVYYVHRTDMASCDAFTLFHLPLLHVDGNMKDAPVDARALAACEELVYIVKGFLCGGKVVYRHADQPGRVEPVWGIYERTGRRMKKWKWRQLPVHRESEGWRSWERRADEIWPGRASGLTPRQLVTLLDYRGLGTEWWPLCISESDATGSVAVELLPSDLGYPSFLALHHALGEWVEIQRWSLYTLTCALVELEGGPTAVLESQEKVLLLHLVARHRADEECNGGNPAMAFRFGHAVITDKASIQGIRENWAEVQKNVELVAANTAEAFLSSGRTRNPMRIPIGTFPVVYVVHRMGVVRYHAFTLFHLPLRHVRSQDVSDERTRAALEDLVRMMKEALCSILIYRRPEDPRQPEPDWWICEPVGRRRKTWRWRLFPGTEEKWRHREELLERIVPGRTSGLTARQALTLLDYRHVTWVRIFKLA</sequence>
<dbReference type="AlphaFoldDB" id="A0A2G8SA08"/>
<comment type="caution">
    <text evidence="6">The sequence shown here is derived from an EMBL/GenBank/DDBJ whole genome shotgun (WGS) entry which is preliminary data.</text>
</comment>
<dbReference type="SUPFAM" id="SSF144232">
    <property type="entry name" value="HIT/MYND zinc finger-like"/>
    <property type="match status" value="3"/>
</dbReference>
<dbReference type="GO" id="GO:0008270">
    <property type="term" value="F:zinc ion binding"/>
    <property type="evidence" value="ECO:0007669"/>
    <property type="project" value="UniProtKB-KW"/>
</dbReference>
<evidence type="ECO:0000256" key="2">
    <source>
        <dbReference type="ARBA" id="ARBA00022771"/>
    </source>
</evidence>
<dbReference type="STRING" id="1077348.A0A2G8SA08"/>
<proteinExistence type="predicted"/>
<evidence type="ECO:0000313" key="7">
    <source>
        <dbReference type="Proteomes" id="UP000230002"/>
    </source>
</evidence>
<dbReference type="Gene3D" id="6.10.140.2220">
    <property type="match status" value="3"/>
</dbReference>
<evidence type="ECO:0000259" key="5">
    <source>
        <dbReference type="PROSITE" id="PS50865"/>
    </source>
</evidence>
<keyword evidence="7" id="KW-1185">Reference proteome</keyword>
<feature type="domain" description="MYND-type" evidence="5">
    <location>
        <begin position="19"/>
        <end position="60"/>
    </location>
</feature>
<organism evidence="6 7">
    <name type="scientific">Ganoderma sinense ZZ0214-1</name>
    <dbReference type="NCBI Taxonomy" id="1077348"/>
    <lineage>
        <taxon>Eukaryota</taxon>
        <taxon>Fungi</taxon>
        <taxon>Dikarya</taxon>
        <taxon>Basidiomycota</taxon>
        <taxon>Agaricomycotina</taxon>
        <taxon>Agaricomycetes</taxon>
        <taxon>Polyporales</taxon>
        <taxon>Polyporaceae</taxon>
        <taxon>Ganoderma</taxon>
    </lineage>
</organism>
<dbReference type="Proteomes" id="UP000230002">
    <property type="component" value="Unassembled WGS sequence"/>
</dbReference>
<dbReference type="PANTHER" id="PTHR46920:SF1">
    <property type="entry name" value="PROTEIN MSS51 HOMOLOG, MITOCHONDRIAL-RELATED"/>
    <property type="match status" value="1"/>
</dbReference>
<dbReference type="InterPro" id="IPR002893">
    <property type="entry name" value="Znf_MYND"/>
</dbReference>
<keyword evidence="3" id="KW-0862">Zinc</keyword>
<evidence type="ECO:0000313" key="6">
    <source>
        <dbReference type="EMBL" id="PIL30605.1"/>
    </source>
</evidence>
<evidence type="ECO:0000256" key="4">
    <source>
        <dbReference type="PROSITE-ProRule" id="PRU00134"/>
    </source>
</evidence>
<gene>
    <name evidence="6" type="ORF">GSI_07306</name>
</gene>
<feature type="domain" description="MYND-type" evidence="5">
    <location>
        <begin position="332"/>
        <end position="354"/>
    </location>
</feature>
<dbReference type="Pfam" id="PF01753">
    <property type="entry name" value="zf-MYND"/>
    <property type="match status" value="3"/>
</dbReference>
<dbReference type="PROSITE" id="PS01360">
    <property type="entry name" value="ZF_MYND_1"/>
    <property type="match status" value="1"/>
</dbReference>
<evidence type="ECO:0000256" key="1">
    <source>
        <dbReference type="ARBA" id="ARBA00022723"/>
    </source>
</evidence>
<keyword evidence="1" id="KW-0479">Metal-binding</keyword>
<evidence type="ECO:0000256" key="3">
    <source>
        <dbReference type="ARBA" id="ARBA00022833"/>
    </source>
</evidence>
<dbReference type="PANTHER" id="PTHR46920">
    <property type="match status" value="1"/>
</dbReference>
<feature type="domain" description="MYND-type" evidence="5">
    <location>
        <begin position="627"/>
        <end position="664"/>
    </location>
</feature>
<dbReference type="EMBL" id="AYKW01000014">
    <property type="protein sequence ID" value="PIL30605.1"/>
    <property type="molecule type" value="Genomic_DNA"/>
</dbReference>
<name>A0A2G8SA08_9APHY</name>
<dbReference type="OrthoDB" id="2733483at2759"/>
<accession>A0A2G8SA08</accession>